<dbReference type="InterPro" id="IPR021457">
    <property type="entry name" value="DUF3108"/>
</dbReference>
<evidence type="ECO:0000313" key="3">
    <source>
        <dbReference type="EMBL" id="APA85955.1"/>
    </source>
</evidence>
<protein>
    <submittedName>
        <fullName evidence="3">DUF3108 domain-containing protein</fullName>
    </submittedName>
</protein>
<keyword evidence="2" id="KW-0812">Transmembrane</keyword>
<dbReference type="KEGG" id="pspw:BJG93_11515"/>
<accession>A0A1I9YI22</accession>
<name>A0A1I9YI22_9BURK</name>
<feature type="region of interest" description="Disordered" evidence="1">
    <location>
        <begin position="377"/>
        <end position="424"/>
    </location>
</feature>
<proteinExistence type="predicted"/>
<keyword evidence="2" id="KW-0472">Membrane</keyword>
<keyword evidence="4" id="KW-1185">Reference proteome</keyword>
<keyword evidence="2" id="KW-1133">Transmembrane helix</keyword>
<gene>
    <name evidence="3" type="ORF">BJG93_11515</name>
</gene>
<dbReference type="Pfam" id="PF11306">
    <property type="entry name" value="DUF3108"/>
    <property type="match status" value="1"/>
</dbReference>
<evidence type="ECO:0000256" key="1">
    <source>
        <dbReference type="SAM" id="MobiDB-lite"/>
    </source>
</evidence>
<reference evidence="3" key="2">
    <citation type="submission" date="2021-06" db="EMBL/GenBank/DDBJ databases">
        <authorList>
            <person name="Rogers T.H."/>
            <person name="Ramsay J.P."/>
            <person name="Wang P."/>
            <person name="Terpolilli J."/>
        </authorList>
    </citation>
    <scope>NUCLEOTIDE SEQUENCE [LARGE SCALE GENOMIC DNA]</scope>
    <source>
        <strain evidence="3">WSM5005</strain>
    </source>
</reference>
<feature type="transmembrane region" description="Helical" evidence="2">
    <location>
        <begin position="26"/>
        <end position="47"/>
    </location>
</feature>
<dbReference type="OrthoDB" id="8526020at2"/>
<dbReference type="EMBL" id="CP017561">
    <property type="protein sequence ID" value="APA85955.1"/>
    <property type="molecule type" value="Genomic_DNA"/>
</dbReference>
<organism evidence="3 4">
    <name type="scientific">Paraburkholderia sprentiae WSM5005</name>
    <dbReference type="NCBI Taxonomy" id="754502"/>
    <lineage>
        <taxon>Bacteria</taxon>
        <taxon>Pseudomonadati</taxon>
        <taxon>Pseudomonadota</taxon>
        <taxon>Betaproteobacteria</taxon>
        <taxon>Burkholderiales</taxon>
        <taxon>Burkholderiaceae</taxon>
        <taxon>Paraburkholderia</taxon>
    </lineage>
</organism>
<evidence type="ECO:0000313" key="4">
    <source>
        <dbReference type="Proteomes" id="UP000179860"/>
    </source>
</evidence>
<feature type="compositionally biased region" description="Low complexity" evidence="1">
    <location>
        <begin position="389"/>
        <end position="406"/>
    </location>
</feature>
<sequence length="424" mass="45140">MHFASATRRRDRLPAFGNGRGRGARAWRWIAVLVAVATVHWIAAQWFERNRVNLNPADRDHVPVQVALLTPEKVERQPAPQPAALAPHPPARKPAASQPREQHVLSALQPAKPNEPAATPASEVAASAPPGAANANASPHANASGNAASAPAAASAPQASQGVKFSVPPSAELEYDTFYNGVRNAPGTIHWASNAQGYEMIVSVPLPFVGPFVFSSHGGIDAFGLAPAQYSEKRGRRAEDIAIFNRNDRKIGFTRTPATLPLPDGAQDRFSVVMQLASLVRGDPDAYKPGVARQFFVVDTDSGENWPIETIGDETIRAAQGYLQTRHFKRLPRRDGDQRRIDVWLAPSLGWLPARILQTEPNGTQFELVWRGELSVDGTSPDHAGDNGAPAAPATPAPADASAVTPEAAPAGAVDSTAPAIIKP</sequence>
<dbReference type="Proteomes" id="UP000179860">
    <property type="component" value="Chromosome 1"/>
</dbReference>
<dbReference type="STRING" id="754502.BJG93_11515"/>
<evidence type="ECO:0000256" key="2">
    <source>
        <dbReference type="SAM" id="Phobius"/>
    </source>
</evidence>
<feature type="compositionally biased region" description="Low complexity" evidence="1">
    <location>
        <begin position="116"/>
        <end position="153"/>
    </location>
</feature>
<dbReference type="RefSeq" id="WP_027199538.1">
    <property type="nucleotide sequence ID" value="NZ_CP017561.2"/>
</dbReference>
<dbReference type="AlphaFoldDB" id="A0A1I9YI22"/>
<reference evidence="3" key="1">
    <citation type="submission" date="2016-09" db="EMBL/GenBank/DDBJ databases">
        <title>The Complete Genome of Burkholderia sprentiae wsm5005.</title>
        <authorList>
            <person name="De Meyer S."/>
            <person name="Wang P."/>
            <person name="Terpolilli J."/>
        </authorList>
    </citation>
    <scope>NUCLEOTIDE SEQUENCE [LARGE SCALE GENOMIC DNA]</scope>
    <source>
        <strain evidence="3">WSM5005</strain>
    </source>
</reference>
<feature type="region of interest" description="Disordered" evidence="1">
    <location>
        <begin position="74"/>
        <end position="153"/>
    </location>
</feature>